<name>A0A453NSL6_AEGTS</name>
<reference evidence="2" key="1">
    <citation type="journal article" date="2014" name="Science">
        <title>Ancient hybridizations among the ancestral genomes of bread wheat.</title>
        <authorList>
            <consortium name="International Wheat Genome Sequencing Consortium,"/>
            <person name="Marcussen T."/>
            <person name="Sandve S.R."/>
            <person name="Heier L."/>
            <person name="Spannagl M."/>
            <person name="Pfeifer M."/>
            <person name="Jakobsen K.S."/>
            <person name="Wulff B.B."/>
            <person name="Steuernagel B."/>
            <person name="Mayer K.F."/>
            <person name="Olsen O.A."/>
        </authorList>
    </citation>
    <scope>NUCLEOTIDE SEQUENCE [LARGE SCALE GENOMIC DNA]</scope>
    <source>
        <strain evidence="2">cv. AL8/78</strain>
    </source>
</reference>
<sequence length="191" mass="20379">GSSERKEKIPIPSAVSYAPLPAYSSSLQHRVYPRRRRIAWTEETPCRRAPFCRDWDGDGGPGGGKFRWMVAVVASEGARGGVLLASLAELCEALSFCTEDAGGYFPVESAASCGWPAPRSPAPTRCCSPCAPSPAGGWILVMKVVPGFLLYRGLHELGQYAFSGNSMGASRKEGIPTVSCGILSQVLNITR</sequence>
<evidence type="ECO:0000313" key="2">
    <source>
        <dbReference type="Proteomes" id="UP000015105"/>
    </source>
</evidence>
<proteinExistence type="predicted"/>
<evidence type="ECO:0000313" key="1">
    <source>
        <dbReference type="EnsemblPlants" id="AET6Gv20465300.24"/>
    </source>
</evidence>
<reference evidence="2" key="2">
    <citation type="journal article" date="2017" name="Nat. Plants">
        <title>The Aegilops tauschii genome reveals multiple impacts of transposons.</title>
        <authorList>
            <person name="Zhao G."/>
            <person name="Zou C."/>
            <person name="Li K."/>
            <person name="Wang K."/>
            <person name="Li T."/>
            <person name="Gao L."/>
            <person name="Zhang X."/>
            <person name="Wang H."/>
            <person name="Yang Z."/>
            <person name="Liu X."/>
            <person name="Jiang W."/>
            <person name="Mao L."/>
            <person name="Kong X."/>
            <person name="Jiao Y."/>
            <person name="Jia J."/>
        </authorList>
    </citation>
    <scope>NUCLEOTIDE SEQUENCE [LARGE SCALE GENOMIC DNA]</scope>
    <source>
        <strain evidence="2">cv. AL8/78</strain>
    </source>
</reference>
<dbReference type="AlphaFoldDB" id="A0A453NSL6"/>
<organism evidence="1 2">
    <name type="scientific">Aegilops tauschii subsp. strangulata</name>
    <name type="common">Goatgrass</name>
    <dbReference type="NCBI Taxonomy" id="200361"/>
    <lineage>
        <taxon>Eukaryota</taxon>
        <taxon>Viridiplantae</taxon>
        <taxon>Streptophyta</taxon>
        <taxon>Embryophyta</taxon>
        <taxon>Tracheophyta</taxon>
        <taxon>Spermatophyta</taxon>
        <taxon>Magnoliopsida</taxon>
        <taxon>Liliopsida</taxon>
        <taxon>Poales</taxon>
        <taxon>Poaceae</taxon>
        <taxon>BOP clade</taxon>
        <taxon>Pooideae</taxon>
        <taxon>Triticodae</taxon>
        <taxon>Triticeae</taxon>
        <taxon>Triticinae</taxon>
        <taxon>Aegilops</taxon>
    </lineage>
</organism>
<dbReference type="Proteomes" id="UP000015105">
    <property type="component" value="Chromosome 6D"/>
</dbReference>
<dbReference type="Gramene" id="AET6Gv20465300.24">
    <property type="protein sequence ID" value="AET6Gv20465300.24"/>
    <property type="gene ID" value="AET6Gv20465300"/>
</dbReference>
<dbReference type="EnsemblPlants" id="AET6Gv20465300.24">
    <property type="protein sequence ID" value="AET6Gv20465300.24"/>
    <property type="gene ID" value="AET6Gv20465300"/>
</dbReference>
<reference evidence="1" key="5">
    <citation type="journal article" date="2021" name="G3 (Bethesda)">
        <title>Aegilops tauschii genome assembly Aet v5.0 features greater sequence contiguity and improved annotation.</title>
        <authorList>
            <person name="Wang L."/>
            <person name="Zhu T."/>
            <person name="Rodriguez J.C."/>
            <person name="Deal K.R."/>
            <person name="Dubcovsky J."/>
            <person name="McGuire P.E."/>
            <person name="Lux T."/>
            <person name="Spannagl M."/>
            <person name="Mayer K.F.X."/>
            <person name="Baldrich P."/>
            <person name="Meyers B.C."/>
            <person name="Huo N."/>
            <person name="Gu Y.Q."/>
            <person name="Zhou H."/>
            <person name="Devos K.M."/>
            <person name="Bennetzen J.L."/>
            <person name="Unver T."/>
            <person name="Budak H."/>
            <person name="Gulick P.J."/>
            <person name="Galiba G."/>
            <person name="Kalapos B."/>
            <person name="Nelson D.R."/>
            <person name="Li P."/>
            <person name="You F.M."/>
            <person name="Luo M.C."/>
            <person name="Dvorak J."/>
        </authorList>
    </citation>
    <scope>NUCLEOTIDE SEQUENCE [LARGE SCALE GENOMIC DNA]</scope>
    <source>
        <strain evidence="1">cv. AL8/78</strain>
    </source>
</reference>
<accession>A0A453NSL6</accession>
<reference evidence="1" key="3">
    <citation type="journal article" date="2017" name="Nature">
        <title>Genome sequence of the progenitor of the wheat D genome Aegilops tauschii.</title>
        <authorList>
            <person name="Luo M.C."/>
            <person name="Gu Y.Q."/>
            <person name="Puiu D."/>
            <person name="Wang H."/>
            <person name="Twardziok S.O."/>
            <person name="Deal K.R."/>
            <person name="Huo N."/>
            <person name="Zhu T."/>
            <person name="Wang L."/>
            <person name="Wang Y."/>
            <person name="McGuire P.E."/>
            <person name="Liu S."/>
            <person name="Long H."/>
            <person name="Ramasamy R.K."/>
            <person name="Rodriguez J.C."/>
            <person name="Van S.L."/>
            <person name="Yuan L."/>
            <person name="Wang Z."/>
            <person name="Xia Z."/>
            <person name="Xiao L."/>
            <person name="Anderson O.D."/>
            <person name="Ouyang S."/>
            <person name="Liang Y."/>
            <person name="Zimin A.V."/>
            <person name="Pertea G."/>
            <person name="Qi P."/>
            <person name="Bennetzen J.L."/>
            <person name="Dai X."/>
            <person name="Dawson M.W."/>
            <person name="Muller H.G."/>
            <person name="Kugler K."/>
            <person name="Rivarola-Duarte L."/>
            <person name="Spannagl M."/>
            <person name="Mayer K.F.X."/>
            <person name="Lu F.H."/>
            <person name="Bevan M.W."/>
            <person name="Leroy P."/>
            <person name="Li P."/>
            <person name="You F.M."/>
            <person name="Sun Q."/>
            <person name="Liu Z."/>
            <person name="Lyons E."/>
            <person name="Wicker T."/>
            <person name="Salzberg S.L."/>
            <person name="Devos K.M."/>
            <person name="Dvorak J."/>
        </authorList>
    </citation>
    <scope>NUCLEOTIDE SEQUENCE [LARGE SCALE GENOMIC DNA]</scope>
    <source>
        <strain evidence="1">cv. AL8/78</strain>
    </source>
</reference>
<reference evidence="1" key="4">
    <citation type="submission" date="2019-03" db="UniProtKB">
        <authorList>
            <consortium name="EnsemblPlants"/>
        </authorList>
    </citation>
    <scope>IDENTIFICATION</scope>
</reference>
<dbReference type="STRING" id="200361.A0A453NSL6"/>
<keyword evidence="2" id="KW-1185">Reference proteome</keyword>
<protein>
    <submittedName>
        <fullName evidence="1">Uncharacterized protein</fullName>
    </submittedName>
</protein>